<dbReference type="EMBL" id="AP023366">
    <property type="protein sequence ID" value="BCJ85898.1"/>
    <property type="molecule type" value="Genomic_DNA"/>
</dbReference>
<organism evidence="1 2">
    <name type="scientific">Effusibacillus dendaii</name>
    <dbReference type="NCBI Taxonomy" id="2743772"/>
    <lineage>
        <taxon>Bacteria</taxon>
        <taxon>Bacillati</taxon>
        <taxon>Bacillota</taxon>
        <taxon>Bacilli</taxon>
        <taxon>Bacillales</taxon>
        <taxon>Alicyclobacillaceae</taxon>
        <taxon>Effusibacillus</taxon>
    </lineage>
</organism>
<dbReference type="AlphaFoldDB" id="A0A7I8D6X6"/>
<keyword evidence="2" id="KW-1185">Reference proteome</keyword>
<accession>A0A7I8D6X6</accession>
<sequence>MLFVLPSHVTLQPNDSVKKRIAFGTVELSKGSFQLYFLKEIKDNLATGVRSGVL</sequence>
<proteinExistence type="predicted"/>
<reference evidence="1 2" key="1">
    <citation type="submission" date="2020-08" db="EMBL/GenBank/DDBJ databases">
        <title>Complete Genome Sequence of Effusibacillus dendaii Strain skT53, Isolated from Farmland soil.</title>
        <authorList>
            <person name="Konishi T."/>
            <person name="Kawasaki H."/>
        </authorList>
    </citation>
    <scope>NUCLEOTIDE SEQUENCE [LARGE SCALE GENOMIC DNA]</scope>
    <source>
        <strain evidence="2">skT53</strain>
    </source>
</reference>
<dbReference type="Proteomes" id="UP000593802">
    <property type="component" value="Chromosome"/>
</dbReference>
<evidence type="ECO:0000313" key="1">
    <source>
        <dbReference type="EMBL" id="BCJ85898.1"/>
    </source>
</evidence>
<dbReference type="KEGG" id="eff:skT53_08830"/>
<gene>
    <name evidence="1" type="ORF">skT53_08830</name>
</gene>
<dbReference type="RefSeq" id="WP_200759965.1">
    <property type="nucleotide sequence ID" value="NZ_AP023366.1"/>
</dbReference>
<evidence type="ECO:0000313" key="2">
    <source>
        <dbReference type="Proteomes" id="UP000593802"/>
    </source>
</evidence>
<name>A0A7I8D6X6_9BACL</name>
<protein>
    <submittedName>
        <fullName evidence="1">Uncharacterized protein</fullName>
    </submittedName>
</protein>